<keyword evidence="2" id="KW-1185">Reference proteome</keyword>
<evidence type="ECO:0000313" key="1">
    <source>
        <dbReference type="EMBL" id="MBH0777018.1"/>
    </source>
</evidence>
<accession>A0A931IBZ3</accession>
<name>A0A931IBZ3_9NOCA</name>
<comment type="caution">
    <text evidence="1">The sequence shown here is derived from an EMBL/GenBank/DDBJ whole genome shotgun (WGS) entry which is preliminary data.</text>
</comment>
<gene>
    <name evidence="1" type="ORF">IT779_12050</name>
</gene>
<dbReference type="Proteomes" id="UP000655751">
    <property type="component" value="Unassembled WGS sequence"/>
</dbReference>
<dbReference type="InterPro" id="IPR016024">
    <property type="entry name" value="ARM-type_fold"/>
</dbReference>
<evidence type="ECO:0008006" key="3">
    <source>
        <dbReference type="Google" id="ProtNLM"/>
    </source>
</evidence>
<evidence type="ECO:0000313" key="2">
    <source>
        <dbReference type="Proteomes" id="UP000655751"/>
    </source>
</evidence>
<dbReference type="SUPFAM" id="SSF48371">
    <property type="entry name" value="ARM repeat"/>
    <property type="match status" value="1"/>
</dbReference>
<proteinExistence type="predicted"/>
<dbReference type="InterPro" id="IPR049796">
    <property type="entry name" value="CdiI_Ct-like"/>
</dbReference>
<reference evidence="1" key="1">
    <citation type="submission" date="2020-11" db="EMBL/GenBank/DDBJ databases">
        <title>Nocardia NEAU-351.nov., a novel actinomycete isolated from the cow dung.</title>
        <authorList>
            <person name="Zhang X."/>
        </authorList>
    </citation>
    <scope>NUCLEOTIDE SEQUENCE</scope>
    <source>
        <strain evidence="1">NEAU-351</strain>
    </source>
</reference>
<sequence length="117" mass="12778">MSTYQRLDPIERDEATALLESAEGPVVVETILRLALHDPDGEWVTERALALIDNPSADVRNSAATALGHIARIHRGIDRERVVPTLQRLLDDPETAGRAEDALDDIAMFARPDTGAV</sequence>
<protein>
    <recommendedName>
        <fullName evidence="3">HEAT repeat domain-containing protein</fullName>
    </recommendedName>
</protein>
<dbReference type="AlphaFoldDB" id="A0A931IBZ3"/>
<organism evidence="1 2">
    <name type="scientific">Nocardia bovistercoris</name>
    <dbReference type="NCBI Taxonomy" id="2785916"/>
    <lineage>
        <taxon>Bacteria</taxon>
        <taxon>Bacillati</taxon>
        <taxon>Actinomycetota</taxon>
        <taxon>Actinomycetes</taxon>
        <taxon>Mycobacteriales</taxon>
        <taxon>Nocardiaceae</taxon>
        <taxon>Nocardia</taxon>
    </lineage>
</organism>
<dbReference type="CDD" id="cd20694">
    <property type="entry name" value="CdiI_Ct-like"/>
    <property type="match status" value="1"/>
</dbReference>
<dbReference type="InterPro" id="IPR011989">
    <property type="entry name" value="ARM-like"/>
</dbReference>
<dbReference type="EMBL" id="JADMLG010000004">
    <property type="protein sequence ID" value="MBH0777018.1"/>
    <property type="molecule type" value="Genomic_DNA"/>
</dbReference>
<dbReference type="Gene3D" id="1.25.10.10">
    <property type="entry name" value="Leucine-rich Repeat Variant"/>
    <property type="match status" value="1"/>
</dbReference>
<dbReference type="RefSeq" id="WP_196149354.1">
    <property type="nucleotide sequence ID" value="NZ_JADMLG010000004.1"/>
</dbReference>